<dbReference type="Gene3D" id="3.30.2040.10">
    <property type="entry name" value="PSTPO5379-like domain"/>
    <property type="match status" value="1"/>
</dbReference>
<evidence type="ECO:0000313" key="5">
    <source>
        <dbReference type="Proteomes" id="UP000620075"/>
    </source>
</evidence>
<evidence type="ECO:0000256" key="2">
    <source>
        <dbReference type="ARBA" id="ARBA00023239"/>
    </source>
</evidence>
<evidence type="ECO:0000256" key="1">
    <source>
        <dbReference type="ARBA" id="ARBA00007896"/>
    </source>
</evidence>
<gene>
    <name evidence="4" type="ORF">JF888_13610</name>
</gene>
<dbReference type="PANTHER" id="PTHR32022">
    <property type="entry name" value="D-GLUTAMATE CYCLASE, MITOCHONDRIAL"/>
    <property type="match status" value="1"/>
</dbReference>
<dbReference type="Proteomes" id="UP000620075">
    <property type="component" value="Unassembled WGS sequence"/>
</dbReference>
<name>A0A934KD11_9BACT</name>
<organism evidence="4 5">
    <name type="scientific">Candidatus Dormiibacter inghamiae</name>
    <dbReference type="NCBI Taxonomy" id="3127013"/>
    <lineage>
        <taxon>Bacteria</taxon>
        <taxon>Bacillati</taxon>
        <taxon>Candidatus Dormiibacterota</taxon>
        <taxon>Candidatus Dormibacteria</taxon>
        <taxon>Candidatus Dormibacterales</taxon>
        <taxon>Candidatus Dormibacteraceae</taxon>
        <taxon>Candidatus Dormiibacter</taxon>
    </lineage>
</organism>
<dbReference type="InterPro" id="IPR038021">
    <property type="entry name" value="Putative_hydro-lyase"/>
</dbReference>
<evidence type="ECO:0000256" key="3">
    <source>
        <dbReference type="SAM" id="MobiDB-lite"/>
    </source>
</evidence>
<reference evidence="4 5" key="1">
    <citation type="submission" date="2020-10" db="EMBL/GenBank/DDBJ databases">
        <title>Ca. Dormibacterota MAGs.</title>
        <authorList>
            <person name="Montgomery K."/>
        </authorList>
    </citation>
    <scope>NUCLEOTIDE SEQUENCE [LARGE SCALE GENOMIC DNA]</scope>
    <source>
        <strain evidence="4">SC8811_S16_3</strain>
    </source>
</reference>
<comment type="caution">
    <text evidence="4">The sequence shown here is derived from an EMBL/GenBank/DDBJ whole genome shotgun (WGS) entry which is preliminary data.</text>
</comment>
<evidence type="ECO:0000313" key="4">
    <source>
        <dbReference type="EMBL" id="MBJ7604209.1"/>
    </source>
</evidence>
<sequence>MAISQGPESVLQAAAASRDERIQSPAQLREQIRAGHFRRTTAGHCPAYHQANLVVLPAAGAAEFAAFCSRNPKPCPVLEILPPGEYSPTRCARGADLRTDVPGYRVYREGQLAEKRPDLRDIWRNDLVSFLLGCSFTFEHALAEAGLPLRHLEQGTTVPMFKSSIQCLPAGSSQGPMVVTFRPMPADRLSDVLTLSARYPLAHGSPVHVGDPAEIGIRDLGRPDYGDPVQLRTGEVPVFWACGVTPQAVALKSAPELMVTHEPGFMFVTDLPRELN</sequence>
<dbReference type="InterPro" id="IPR009906">
    <property type="entry name" value="D-Glu_cyclase"/>
</dbReference>
<protein>
    <submittedName>
        <fullName evidence="4">Hydro-lyase</fullName>
    </submittedName>
</protein>
<proteinExistence type="inferred from homology"/>
<dbReference type="RefSeq" id="WP_338181459.1">
    <property type="nucleotide sequence ID" value="NZ_JAEKNQ010000054.1"/>
</dbReference>
<comment type="similarity">
    <text evidence="1">Belongs to the D-glutamate cyclase family.</text>
</comment>
<dbReference type="PANTHER" id="PTHR32022:SF10">
    <property type="entry name" value="D-GLUTAMATE CYCLASE, MITOCHONDRIAL"/>
    <property type="match status" value="1"/>
</dbReference>
<dbReference type="SUPFAM" id="SSF160920">
    <property type="entry name" value="PSTPO5379-like"/>
    <property type="match status" value="1"/>
</dbReference>
<keyword evidence="2" id="KW-0456">Lyase</keyword>
<dbReference type="AlphaFoldDB" id="A0A934KD11"/>
<dbReference type="FunFam" id="3.30.2040.10:FF:000001">
    <property type="entry name" value="D-glutamate cyclase, mitochondrial"/>
    <property type="match status" value="1"/>
</dbReference>
<dbReference type="EMBL" id="JAEKNQ010000054">
    <property type="protein sequence ID" value="MBJ7604209.1"/>
    <property type="molecule type" value="Genomic_DNA"/>
</dbReference>
<dbReference type="InterPro" id="IPR016938">
    <property type="entry name" value="UPF0317"/>
</dbReference>
<feature type="region of interest" description="Disordered" evidence="3">
    <location>
        <begin position="1"/>
        <end position="24"/>
    </location>
</feature>
<dbReference type="PIRSF" id="PIRSF029755">
    <property type="entry name" value="UCP029755"/>
    <property type="match status" value="1"/>
</dbReference>
<dbReference type="GO" id="GO:0016829">
    <property type="term" value="F:lyase activity"/>
    <property type="evidence" value="ECO:0007669"/>
    <property type="project" value="UniProtKB-KW"/>
</dbReference>
<dbReference type="Pfam" id="PF07286">
    <property type="entry name" value="D-Glu_cyclase"/>
    <property type="match status" value="1"/>
</dbReference>
<dbReference type="NCBIfam" id="NF003969">
    <property type="entry name" value="PRK05463.1"/>
    <property type="match status" value="1"/>
</dbReference>
<dbReference type="Gene3D" id="3.40.1640.10">
    <property type="entry name" value="PSTPO5379-like"/>
    <property type="match status" value="1"/>
</dbReference>
<accession>A0A934KD11</accession>
<dbReference type="HAMAP" id="MF_01830">
    <property type="entry name" value="Hydro_lyase"/>
    <property type="match status" value="1"/>
</dbReference>